<gene>
    <name evidence="3" type="ORF">N7509_000540</name>
</gene>
<reference evidence="3" key="1">
    <citation type="submission" date="2022-12" db="EMBL/GenBank/DDBJ databases">
        <authorList>
            <person name="Petersen C."/>
        </authorList>
    </citation>
    <scope>NUCLEOTIDE SEQUENCE</scope>
    <source>
        <strain evidence="3">IBT 29677</strain>
    </source>
</reference>
<evidence type="ECO:0000256" key="2">
    <source>
        <dbReference type="SAM" id="SignalP"/>
    </source>
</evidence>
<feature type="compositionally biased region" description="Polar residues" evidence="1">
    <location>
        <begin position="59"/>
        <end position="71"/>
    </location>
</feature>
<sequence length="448" mass="48491">MHLFWILQLSAAALAMPGRSFEARAAAMPENPTGSITATATKATRTKASVCTNHKHKSSSTATGPQCVHSQNPHEDTNKCVCTYSGTSEVIHDVPKDGNCPMTMPSSWMPTSSPEPTTTTTHSWGTGEVVGYDYTYWDSALGGAKILCQTSEHSTMGIAVGTTPIVATVCAGHNSTAEAGISHWTSATVVSADAFNIGNWGFSKTEATDEAATATSSERNELATSIFSAMKTLCSDSAVDTETYVPTTSWNEEINSFTEISVTKTMKHCATQTVEVMDTYYLKSLNNDTDVADGPGDGKIEIEIKDSWFEPANLDGFLWKTAFTWAEQAMKNMREVNYNYGSQSGGFAGAVYEPDLWLKQYVVPSEILVTHGADYAHDSVEAMWTKLHLKESKADEMSCVEQEEMIMLAKSFAEFIVPELAPEIEVGADIGLEEMSWHCAEEASTGGD</sequence>
<proteinExistence type="predicted"/>
<comment type="caution">
    <text evidence="3">The sequence shown here is derived from an EMBL/GenBank/DDBJ whole genome shotgun (WGS) entry which is preliminary data.</text>
</comment>
<accession>A0A9X0BEB9</accession>
<evidence type="ECO:0000256" key="1">
    <source>
        <dbReference type="SAM" id="MobiDB-lite"/>
    </source>
</evidence>
<feature type="signal peptide" evidence="2">
    <location>
        <begin position="1"/>
        <end position="15"/>
    </location>
</feature>
<dbReference type="EMBL" id="JAPZBU010000003">
    <property type="protein sequence ID" value="KAJ5413913.1"/>
    <property type="molecule type" value="Genomic_DNA"/>
</dbReference>
<evidence type="ECO:0000313" key="3">
    <source>
        <dbReference type="EMBL" id="KAJ5413913.1"/>
    </source>
</evidence>
<dbReference type="AlphaFoldDB" id="A0A9X0BEB9"/>
<keyword evidence="4" id="KW-1185">Reference proteome</keyword>
<reference evidence="3" key="2">
    <citation type="journal article" date="2023" name="IMA Fungus">
        <title>Comparative genomic study of the Penicillium genus elucidates a diverse pangenome and 15 lateral gene transfer events.</title>
        <authorList>
            <person name="Petersen C."/>
            <person name="Sorensen T."/>
            <person name="Nielsen M.R."/>
            <person name="Sondergaard T.E."/>
            <person name="Sorensen J.L."/>
            <person name="Fitzpatrick D.A."/>
            <person name="Frisvad J.C."/>
            <person name="Nielsen K.L."/>
        </authorList>
    </citation>
    <scope>NUCLEOTIDE SEQUENCE</scope>
    <source>
        <strain evidence="3">IBT 29677</strain>
    </source>
</reference>
<dbReference type="RefSeq" id="XP_056493759.1">
    <property type="nucleotide sequence ID" value="XM_056625177.1"/>
</dbReference>
<dbReference type="OrthoDB" id="4357786at2759"/>
<dbReference type="Proteomes" id="UP001147747">
    <property type="component" value="Unassembled WGS sequence"/>
</dbReference>
<protein>
    <submittedName>
        <fullName evidence="3">Uncharacterized protein</fullName>
    </submittedName>
</protein>
<dbReference type="GeneID" id="81364157"/>
<keyword evidence="2" id="KW-0732">Signal</keyword>
<name>A0A9X0BEB9_9EURO</name>
<organism evidence="3 4">
    <name type="scientific">Penicillium cosmopolitanum</name>
    <dbReference type="NCBI Taxonomy" id="1131564"/>
    <lineage>
        <taxon>Eukaryota</taxon>
        <taxon>Fungi</taxon>
        <taxon>Dikarya</taxon>
        <taxon>Ascomycota</taxon>
        <taxon>Pezizomycotina</taxon>
        <taxon>Eurotiomycetes</taxon>
        <taxon>Eurotiomycetidae</taxon>
        <taxon>Eurotiales</taxon>
        <taxon>Aspergillaceae</taxon>
        <taxon>Penicillium</taxon>
    </lineage>
</organism>
<feature type="chain" id="PRO_5040828348" evidence="2">
    <location>
        <begin position="16"/>
        <end position="448"/>
    </location>
</feature>
<evidence type="ECO:0000313" key="4">
    <source>
        <dbReference type="Proteomes" id="UP001147747"/>
    </source>
</evidence>
<feature type="region of interest" description="Disordered" evidence="1">
    <location>
        <begin position="51"/>
        <end position="74"/>
    </location>
</feature>